<evidence type="ECO:0000313" key="3">
    <source>
        <dbReference type="Proteomes" id="UP001353858"/>
    </source>
</evidence>
<evidence type="ECO:0000313" key="2">
    <source>
        <dbReference type="EMBL" id="KAK4882337.1"/>
    </source>
</evidence>
<dbReference type="Proteomes" id="UP001353858">
    <property type="component" value="Unassembled WGS sequence"/>
</dbReference>
<accession>A0AAN7Q1K6</accession>
<reference evidence="3" key="1">
    <citation type="submission" date="2023-01" db="EMBL/GenBank/DDBJ databases">
        <title>Key to firefly adult light organ development and bioluminescence: homeobox transcription factors regulate luciferase expression and transportation to peroxisome.</title>
        <authorList>
            <person name="Fu X."/>
        </authorList>
    </citation>
    <scope>NUCLEOTIDE SEQUENCE [LARGE SCALE GENOMIC DNA]</scope>
</reference>
<name>A0AAN7Q1K6_9COLE</name>
<keyword evidence="3" id="KW-1185">Reference proteome</keyword>
<organism evidence="2 3">
    <name type="scientific">Aquatica leii</name>
    <dbReference type="NCBI Taxonomy" id="1421715"/>
    <lineage>
        <taxon>Eukaryota</taxon>
        <taxon>Metazoa</taxon>
        <taxon>Ecdysozoa</taxon>
        <taxon>Arthropoda</taxon>
        <taxon>Hexapoda</taxon>
        <taxon>Insecta</taxon>
        <taxon>Pterygota</taxon>
        <taxon>Neoptera</taxon>
        <taxon>Endopterygota</taxon>
        <taxon>Coleoptera</taxon>
        <taxon>Polyphaga</taxon>
        <taxon>Elateriformia</taxon>
        <taxon>Elateroidea</taxon>
        <taxon>Lampyridae</taxon>
        <taxon>Luciolinae</taxon>
        <taxon>Aquatica</taxon>
    </lineage>
</organism>
<dbReference type="EMBL" id="JARPUR010000002">
    <property type="protein sequence ID" value="KAK4882337.1"/>
    <property type="molecule type" value="Genomic_DNA"/>
</dbReference>
<dbReference type="AlphaFoldDB" id="A0AAN7Q1K6"/>
<protein>
    <recommendedName>
        <fullName evidence="4">MADF domain-containing protein</fullName>
    </recommendedName>
</protein>
<proteinExistence type="predicted"/>
<evidence type="ECO:0008006" key="4">
    <source>
        <dbReference type="Google" id="ProtNLM"/>
    </source>
</evidence>
<evidence type="ECO:0000256" key="1">
    <source>
        <dbReference type="SAM" id="MobiDB-lite"/>
    </source>
</evidence>
<feature type="region of interest" description="Disordered" evidence="1">
    <location>
        <begin position="211"/>
        <end position="262"/>
    </location>
</feature>
<comment type="caution">
    <text evidence="2">The sequence shown here is derived from an EMBL/GenBank/DDBJ whole genome shotgun (WGS) entry which is preliminary data.</text>
</comment>
<sequence>MINVNDIVNDTCVSYVFLCYFVTLLVKIDSRYSLLLQAICSYQNNCIRYWLLLNLVMPVLKTGLQSHSIFLSEPFVACEKIENPVLSSPGRKRPLIKTKTTNMPETLKMKICNCLYNVQRQKATLNQIVGGLQEIRPGTTINDVKVKINSLRTQFNKEIGKLPSQPSGSGAALVKILMWCFEDLFFLQDQSIVRESFTNLLQQQGCGSWSERVEMEDASSPTQNLDETITETSYSSSTTDGDLEVAPASTSRKRKSANNANKEAESTFKEIRGILKKISAEEDVWQFELQSVAAVRLRGTGDERVASTYIF</sequence>
<dbReference type="PANTHER" id="PTHR21505:SF8">
    <property type="entry name" value="DPT-YFP REPRESSOR BY OVEREXPRESSION, ISOFORM D-RELATED"/>
    <property type="match status" value="1"/>
</dbReference>
<feature type="compositionally biased region" description="Low complexity" evidence="1">
    <location>
        <begin position="230"/>
        <end position="239"/>
    </location>
</feature>
<dbReference type="PANTHER" id="PTHR21505">
    <property type="entry name" value="MADF DOMAIN-CONTAINING PROTEIN-RELATED"/>
    <property type="match status" value="1"/>
</dbReference>
<gene>
    <name evidence="2" type="ORF">RN001_005656</name>
</gene>